<name>A0A444S745_VERDA</name>
<dbReference type="EMBL" id="RSDZ01000017">
    <property type="protein sequence ID" value="RXG49214.1"/>
    <property type="molecule type" value="Genomic_DNA"/>
</dbReference>
<dbReference type="Proteomes" id="UP000288725">
    <property type="component" value="Chromosome 2"/>
</dbReference>
<evidence type="ECO:0000313" key="2">
    <source>
        <dbReference type="Proteomes" id="UP000288725"/>
    </source>
</evidence>
<evidence type="ECO:0000313" key="1">
    <source>
        <dbReference type="EMBL" id="RXG49214.1"/>
    </source>
</evidence>
<proteinExistence type="predicted"/>
<comment type="caution">
    <text evidence="1">The sequence shown here is derived from an EMBL/GenBank/DDBJ whole genome shotgun (WGS) entry which is preliminary data.</text>
</comment>
<dbReference type="AlphaFoldDB" id="A0A444S745"/>
<protein>
    <submittedName>
        <fullName evidence="1">Uncharacterized protein</fullName>
    </submittedName>
</protein>
<gene>
    <name evidence="1" type="ORF">VDGE_30418</name>
</gene>
<reference evidence="1 2" key="1">
    <citation type="submission" date="2018-12" db="EMBL/GenBank/DDBJ databases">
        <title>Genome of Verticillium dahliae isolate Getta Getta.</title>
        <authorList>
            <person name="Gardiner D.M."/>
        </authorList>
    </citation>
    <scope>NUCLEOTIDE SEQUENCE [LARGE SCALE GENOMIC DNA]</scope>
    <source>
        <strain evidence="1 2">Getta Getta</strain>
    </source>
</reference>
<sequence length="72" mass="7969">MNELRASICAEPPSLLACIACIPLRSEDRQAKYSDIPRQRLGPRCLTSGSYPGRTRGTVFVPLLHPYLPTVD</sequence>
<organism evidence="1 2">
    <name type="scientific">Verticillium dahliae</name>
    <name type="common">Verticillium wilt</name>
    <dbReference type="NCBI Taxonomy" id="27337"/>
    <lineage>
        <taxon>Eukaryota</taxon>
        <taxon>Fungi</taxon>
        <taxon>Dikarya</taxon>
        <taxon>Ascomycota</taxon>
        <taxon>Pezizomycotina</taxon>
        <taxon>Sordariomycetes</taxon>
        <taxon>Hypocreomycetidae</taxon>
        <taxon>Glomerellales</taxon>
        <taxon>Plectosphaerellaceae</taxon>
        <taxon>Verticillium</taxon>
    </lineage>
</organism>
<accession>A0A444S745</accession>